<dbReference type="AlphaFoldDB" id="A0AAI8GTD7"/>
<dbReference type="InterPro" id="IPR012938">
    <property type="entry name" value="Glc/Sorbosone_DH"/>
</dbReference>
<feature type="region of interest" description="Disordered" evidence="1">
    <location>
        <begin position="19"/>
        <end position="56"/>
    </location>
</feature>
<evidence type="ECO:0000259" key="2">
    <source>
        <dbReference type="Pfam" id="PF07995"/>
    </source>
</evidence>
<sequence length="374" mass="41954">MKRLIISAISASFILSACSNDSKEETEDKDKQTQNEMEHEQSQSDDNQERKETKGIETVAQGLDTPWSIARSDDVFYLSERPGKIIKIDGNKKTEQQVDLDKEVSTAAEAGLLGFVLAPDFKDSKEAYAYYTYEDNGQFNRIVKLKLENDTWKEDEVLIDKIPSGQYHHGGRLKIGPDDKLYATTGDASDEQNAQDKDTLGGKILRINLDGSKPKDNPISNSYVYSYGHRNPQGIVWTPDGQMYASEHGNQANDEINEINEGQNYGWPVIEGNEENDNMETPIFTSGSDDTWAPSGIAFKDGIIYSAALRGEGIMKFDVEKDEMKKVATKYGRIRDVYIVNDDLYFVSNNTDGRGNPSQNDDKMYKVSLSQLNS</sequence>
<dbReference type="PANTHER" id="PTHR19328:SF13">
    <property type="entry name" value="HIPL1 PROTEIN"/>
    <property type="match status" value="1"/>
</dbReference>
<proteinExistence type="predicted"/>
<dbReference type="InterPro" id="IPR011042">
    <property type="entry name" value="6-blade_b-propeller_TolB-like"/>
</dbReference>
<accession>A0AAI8GTD7</accession>
<gene>
    <name evidence="3" type="ORF">CEP64_03570</name>
</gene>
<dbReference type="Gene3D" id="2.120.10.30">
    <property type="entry name" value="TolB, C-terminal domain"/>
    <property type="match status" value="1"/>
</dbReference>
<dbReference type="SUPFAM" id="SSF50952">
    <property type="entry name" value="Soluble quinoprotein glucose dehydrogenase"/>
    <property type="match status" value="1"/>
</dbReference>
<evidence type="ECO:0000313" key="3">
    <source>
        <dbReference type="EMBL" id="ASE33710.1"/>
    </source>
</evidence>
<evidence type="ECO:0000256" key="1">
    <source>
        <dbReference type="SAM" id="MobiDB-lite"/>
    </source>
</evidence>
<dbReference type="EMBL" id="CP022046">
    <property type="protein sequence ID" value="ASE33710.1"/>
    <property type="molecule type" value="Genomic_DNA"/>
</dbReference>
<dbReference type="InterPro" id="IPR011041">
    <property type="entry name" value="Quinoprot_gluc/sorb_DH_b-prop"/>
</dbReference>
<reference evidence="4" key="1">
    <citation type="submission" date="2017-06" db="EMBL/GenBank/DDBJ databases">
        <title>FDA dAtabase for Regulatory Grade micrObial Sequences (FDA-ARGOS): Supporting development and validation of Infectious Disease Dx tests.</title>
        <authorList>
            <person name="Goldberg B."/>
            <person name="Campos J."/>
            <person name="Tallon L."/>
            <person name="Sadzewicz L."/>
            <person name="Sengamalay N."/>
            <person name="Ott S."/>
            <person name="Godinez A."/>
            <person name="Nagaraj S."/>
            <person name="Vavikolanu K."/>
            <person name="Nadendla S."/>
            <person name="George J."/>
            <person name="Geyer C."/>
            <person name="Sichtig H."/>
        </authorList>
    </citation>
    <scope>NUCLEOTIDE SEQUENCE [LARGE SCALE GENOMIC DNA]</scope>
    <source>
        <strain evidence="4">FDAARGOS_285</strain>
    </source>
</reference>
<feature type="region of interest" description="Disordered" evidence="1">
    <location>
        <begin position="350"/>
        <end position="374"/>
    </location>
</feature>
<evidence type="ECO:0000313" key="4">
    <source>
        <dbReference type="Proteomes" id="UP000197058"/>
    </source>
</evidence>
<organism evidence="3 4">
    <name type="scientific">Mammaliicoccus sciuri</name>
    <name type="common">Staphylococcus sciuri</name>
    <dbReference type="NCBI Taxonomy" id="1296"/>
    <lineage>
        <taxon>Bacteria</taxon>
        <taxon>Bacillati</taxon>
        <taxon>Bacillota</taxon>
        <taxon>Bacilli</taxon>
        <taxon>Bacillales</taxon>
        <taxon>Staphylococcaceae</taxon>
        <taxon>Mammaliicoccus</taxon>
    </lineage>
</organism>
<dbReference type="KEGG" id="sscu:CEP64_03570"/>
<dbReference type="PROSITE" id="PS51257">
    <property type="entry name" value="PROKAR_LIPOPROTEIN"/>
    <property type="match status" value="1"/>
</dbReference>
<feature type="domain" description="Glucose/Sorbosone dehydrogenase" evidence="2">
    <location>
        <begin position="63"/>
        <end position="354"/>
    </location>
</feature>
<dbReference type="RefSeq" id="WP_088592256.1">
    <property type="nucleotide sequence ID" value="NZ_CP022046.2"/>
</dbReference>
<dbReference type="PANTHER" id="PTHR19328">
    <property type="entry name" value="HEDGEHOG-INTERACTING PROTEIN"/>
    <property type="match status" value="1"/>
</dbReference>
<dbReference type="Pfam" id="PF07995">
    <property type="entry name" value="GSDH"/>
    <property type="match status" value="1"/>
</dbReference>
<feature type="compositionally biased region" description="Basic and acidic residues" evidence="1">
    <location>
        <begin position="21"/>
        <end position="55"/>
    </location>
</feature>
<feature type="compositionally biased region" description="Polar residues" evidence="1">
    <location>
        <begin position="350"/>
        <end position="359"/>
    </location>
</feature>
<protein>
    <submittedName>
        <fullName evidence="3">Quinoprotein glucose dehydrogenase</fullName>
    </submittedName>
</protein>
<dbReference type="Proteomes" id="UP000197058">
    <property type="component" value="Chromosome"/>
</dbReference>
<name>A0AAI8GTD7_MAMSC</name>